<evidence type="ECO:0000313" key="3">
    <source>
        <dbReference type="Proteomes" id="UP000006814"/>
    </source>
</evidence>
<dbReference type="RefSeq" id="NP_963975.1">
    <property type="nucleotide sequence ID" value="NC_005361.1"/>
</dbReference>
<dbReference type="GeneID" id="2741796"/>
<dbReference type="EMBL" id="AY423772">
    <property type="protein sequence ID" value="AAQ94372.1"/>
    <property type="molecule type" value="Genomic_DNA"/>
</dbReference>
<dbReference type="KEGG" id="vg:2741796"/>
<proteinExistence type="predicted"/>
<reference evidence="2 3" key="1">
    <citation type="journal article" date="2004" name="J. Virol.">
        <title>Comparative genomic analysis of hyperthermophilic archaeal Fuselloviridae viruses.</title>
        <authorList>
            <person name="Wiedenheft B."/>
            <person name="Stedman K."/>
            <person name="Roberto F."/>
            <person name="Willits D."/>
            <person name="Gleske A.K."/>
            <person name="Zoeller L."/>
            <person name="Snyder J."/>
            <person name="Douglas T."/>
            <person name="Young M."/>
        </authorList>
    </citation>
    <scope>NUCLEOTIDE SEQUENCE</scope>
</reference>
<keyword evidence="3" id="KW-1185">Reference proteome</keyword>
<dbReference type="Proteomes" id="UP000006814">
    <property type="component" value="Segment"/>
</dbReference>
<feature type="region of interest" description="Disordered" evidence="1">
    <location>
        <begin position="138"/>
        <end position="158"/>
    </location>
</feature>
<evidence type="ECO:0000256" key="1">
    <source>
        <dbReference type="SAM" id="MobiDB-lite"/>
    </source>
</evidence>
<accession>Q6TDM7</accession>
<sequence>MKVLMKKESLPIVKPFDEVIIEVLQAPKEVEREVALKDGTIKKIQDYSIIVKPVSGKFESVTEKVTSKTEDGDEVVKPKKYDASELKDKVVMKLTQKAFEVLYDAWQNKEIGEGTKLKIKVTKKQNKTYFDEITVLDEKEEEETEEEAKVKPKPKLKG</sequence>
<organism evidence="2 3">
    <name type="scientific">Sulfolobus virus Kamchatka 1</name>
    <dbReference type="NCBI Taxonomy" id="248496"/>
    <lineage>
        <taxon>Viruses</taxon>
        <taxon>Viruses incertae sedis</taxon>
        <taxon>Fuselloviridae</taxon>
        <taxon>Alphafusellovirus</taxon>
        <taxon>Alphafusellovirus kamchatkaense</taxon>
        <taxon>Sulfolobus spindle-shaped virus 9</taxon>
    </lineage>
</organism>
<evidence type="ECO:0000313" key="2">
    <source>
        <dbReference type="EMBL" id="AAQ94372.1"/>
    </source>
</evidence>
<name>Q6TDM7_9VIRU</name>
<protein>
    <submittedName>
        <fullName evidence="2">ORF C158</fullName>
    </submittedName>
</protein>